<feature type="transmembrane region" description="Helical" evidence="10">
    <location>
        <begin position="16"/>
        <end position="38"/>
    </location>
</feature>
<dbReference type="PROSITE" id="PS50110">
    <property type="entry name" value="RESPONSE_REGULATORY"/>
    <property type="match status" value="1"/>
</dbReference>
<dbReference type="SMART" id="SM00448">
    <property type="entry name" value="REC"/>
    <property type="match status" value="1"/>
</dbReference>
<evidence type="ECO:0000256" key="9">
    <source>
        <dbReference type="SAM" id="MobiDB-lite"/>
    </source>
</evidence>
<keyword evidence="6" id="KW-0902">Two-component regulatory system</keyword>
<protein>
    <recommendedName>
        <fullName evidence="2">histidine kinase</fullName>
        <ecNumber evidence="2">2.7.13.3</ecNumber>
    </recommendedName>
</protein>
<dbReference type="InterPro" id="IPR011006">
    <property type="entry name" value="CheY-like_superfamily"/>
</dbReference>
<comment type="catalytic activity">
    <reaction evidence="1">
        <text>ATP + protein L-histidine = ADP + protein N-phospho-L-histidine.</text>
        <dbReference type="EC" id="2.7.13.3"/>
    </reaction>
</comment>
<dbReference type="FunFam" id="1.10.287.130:FF:000045">
    <property type="entry name" value="Two-component system sensor histidine kinase/response regulator"/>
    <property type="match status" value="1"/>
</dbReference>
<dbReference type="Gene3D" id="3.40.50.2300">
    <property type="match status" value="1"/>
</dbReference>
<keyword evidence="14" id="KW-1185">Reference proteome</keyword>
<dbReference type="Pfam" id="PF00512">
    <property type="entry name" value="HisKA"/>
    <property type="match status" value="2"/>
</dbReference>
<dbReference type="InterPro" id="IPR003594">
    <property type="entry name" value="HATPase_dom"/>
</dbReference>
<feature type="modified residue" description="4-aspartylphosphate" evidence="7">
    <location>
        <position position="537"/>
    </location>
</feature>
<dbReference type="Gene3D" id="3.30.565.10">
    <property type="entry name" value="Histidine kinase-like ATPase, C-terminal domain"/>
    <property type="match status" value="2"/>
</dbReference>
<feature type="domain" description="Histidine kinase" evidence="11">
    <location>
        <begin position="658"/>
        <end position="920"/>
    </location>
</feature>
<evidence type="ECO:0000256" key="1">
    <source>
        <dbReference type="ARBA" id="ARBA00000085"/>
    </source>
</evidence>
<feature type="compositionally biased region" description="Low complexity" evidence="9">
    <location>
        <begin position="338"/>
        <end position="348"/>
    </location>
</feature>
<evidence type="ECO:0000256" key="4">
    <source>
        <dbReference type="ARBA" id="ARBA00022679"/>
    </source>
</evidence>
<accession>A0AAV3XJ22</accession>
<keyword evidence="3 7" id="KW-0597">Phosphoprotein</keyword>
<evidence type="ECO:0000256" key="10">
    <source>
        <dbReference type="SAM" id="Phobius"/>
    </source>
</evidence>
<dbReference type="AlphaFoldDB" id="A0AAV3XJ22"/>
<keyword evidence="8" id="KW-0175">Coiled coil</keyword>
<dbReference type="CDD" id="cd16922">
    <property type="entry name" value="HATPase_EvgS-ArcB-TorS-like"/>
    <property type="match status" value="1"/>
</dbReference>
<evidence type="ECO:0000256" key="2">
    <source>
        <dbReference type="ARBA" id="ARBA00012438"/>
    </source>
</evidence>
<dbReference type="InterPro" id="IPR036097">
    <property type="entry name" value="HisK_dim/P_sf"/>
</dbReference>
<dbReference type="InterPro" id="IPR005467">
    <property type="entry name" value="His_kinase_dom"/>
</dbReference>
<feature type="region of interest" description="Disordered" evidence="9">
    <location>
        <begin position="815"/>
        <end position="835"/>
    </location>
</feature>
<feature type="region of interest" description="Disordered" evidence="9">
    <location>
        <begin position="338"/>
        <end position="361"/>
    </location>
</feature>
<keyword evidence="4" id="KW-0808">Transferase</keyword>
<feature type="coiled-coil region" evidence="8">
    <location>
        <begin position="603"/>
        <end position="637"/>
    </location>
</feature>
<dbReference type="InterPro" id="IPR004358">
    <property type="entry name" value="Sig_transdc_His_kin-like_C"/>
</dbReference>
<keyword evidence="10" id="KW-0472">Membrane</keyword>
<evidence type="ECO:0000256" key="8">
    <source>
        <dbReference type="SAM" id="Coils"/>
    </source>
</evidence>
<dbReference type="InterPro" id="IPR036890">
    <property type="entry name" value="HATPase_C_sf"/>
</dbReference>
<dbReference type="PRINTS" id="PR00344">
    <property type="entry name" value="BCTRLSENSOR"/>
</dbReference>
<dbReference type="PROSITE" id="PS50109">
    <property type="entry name" value="HIS_KIN"/>
    <property type="match status" value="2"/>
</dbReference>
<evidence type="ECO:0000256" key="3">
    <source>
        <dbReference type="ARBA" id="ARBA00022553"/>
    </source>
</evidence>
<dbReference type="InterPro" id="IPR001789">
    <property type="entry name" value="Sig_transdc_resp-reg_receiver"/>
</dbReference>
<proteinExistence type="predicted"/>
<dbReference type="SMART" id="SM00387">
    <property type="entry name" value="HATPase_c"/>
    <property type="match status" value="2"/>
</dbReference>
<dbReference type="SUPFAM" id="SSF52172">
    <property type="entry name" value="CheY-like"/>
    <property type="match status" value="1"/>
</dbReference>
<feature type="domain" description="Response regulatory" evidence="12">
    <location>
        <begin position="489"/>
        <end position="604"/>
    </location>
</feature>
<dbReference type="InterPro" id="IPR058544">
    <property type="entry name" value="ETR1_N"/>
</dbReference>
<evidence type="ECO:0000313" key="13">
    <source>
        <dbReference type="EMBL" id="GET41506.1"/>
    </source>
</evidence>
<dbReference type="Gene3D" id="1.10.287.130">
    <property type="match status" value="2"/>
</dbReference>
<dbReference type="Pfam" id="PF02518">
    <property type="entry name" value="HATPase_c"/>
    <property type="match status" value="3"/>
</dbReference>
<dbReference type="SUPFAM" id="SSF55874">
    <property type="entry name" value="ATPase domain of HSP90 chaperone/DNA topoisomerase II/histidine kinase"/>
    <property type="match status" value="2"/>
</dbReference>
<dbReference type="SUPFAM" id="SSF47384">
    <property type="entry name" value="Homodimeric domain of signal transducing histidine kinase"/>
    <property type="match status" value="2"/>
</dbReference>
<sequence>MAVNYKMQKYRADLRYGIGILAITLALVLIWPGLWQNLLAANGFIPHGHCYLWKPGLVWLHVVSDMLIGLSYVAISATLAYLVDKARRDIPFDWVFLAFGAFIVACGATHFMEVWTLWTPTYWLSGEIKLITAVASVTTALILPPLVPQVLELLLTAKVSEERKLKLESTNTELETLYEKLKEIDELKTQFFANVSHELRTPLALILGPTQKLLAGDALTPEQRQDLEVVDSNARILLKQVNDLLDISKLEANKMSMRYAEVDLAQLVRLTAANFNALAQEQNIAFFVETPQSFPAQVDAEKIQRVLLNLLSNAFKFTPPGGRVRCLVSQVEPAASLEAESSSTTLPASPRPRVPASSSPDSILITVEDSGAGVPLELREVIFERFRQGEESSTRRFGGTGLGLAIVKDFVELHGGTIAVGEAPEGGASFRVELPIVAPKDVAVSTLTTESIGNVEEIVSPMLAQLRQGQSSPVSKTTDSKLTFDQRPLVLVVEDNPQMNLFIVEALSNEYRVATAFNGQEGLELATQLLPDLILSDMMMPLMSGEQLLGEVRNRKQLDGIPFVVLTAKADDEKRVKLLQAGAQDYLMKPFSLEELRSRIGNLIAMKRTRDLLQQELDSQTQDLAALAAELALHKRRLNIIAREAQEANRMKDEFLAVLSHELRTPINAILGWAQLLRTRQLNEATRAKALETIERNARMQTQMIEDLLDVSRIIRGNLQLKIASVNLKSVIDSAIDAVRPAAAAKAIELESCLESSVGAIAGDSDRIQQIVWNLLSNAIKFTPEGGRVEVKLEKLQRERELQISDVRLQISDESPNSNLQSEISNPKSNKSEITNPKSAISYAQIQVSDNGIGINPDFLPYVFDRFRQADSSYTRNHGGLGLGLAIVRHLVELHGGTVSVHSAGEGQGATFIVKLPIVNASTIEVNKLTISN</sequence>
<feature type="transmembrane region" description="Helical" evidence="10">
    <location>
        <begin position="94"/>
        <end position="118"/>
    </location>
</feature>
<dbReference type="Pfam" id="PF25487">
    <property type="entry name" value="ETR1_N"/>
    <property type="match status" value="1"/>
</dbReference>
<keyword evidence="10" id="KW-0812">Transmembrane</keyword>
<dbReference type="InterPro" id="IPR003661">
    <property type="entry name" value="HisK_dim/P_dom"/>
</dbReference>
<comment type="caution">
    <text evidence="13">The sequence shown here is derived from an EMBL/GenBank/DDBJ whole genome shotgun (WGS) entry which is preliminary data.</text>
</comment>
<dbReference type="PANTHER" id="PTHR43547">
    <property type="entry name" value="TWO-COMPONENT HISTIDINE KINASE"/>
    <property type="match status" value="1"/>
</dbReference>
<evidence type="ECO:0000259" key="12">
    <source>
        <dbReference type="PROSITE" id="PS50110"/>
    </source>
</evidence>
<reference evidence="13" key="1">
    <citation type="submission" date="2019-10" db="EMBL/GenBank/DDBJ databases">
        <title>Draft genome sequece of Microseira wollei NIES-4236.</title>
        <authorList>
            <person name="Yamaguchi H."/>
            <person name="Suzuki S."/>
            <person name="Kawachi M."/>
        </authorList>
    </citation>
    <scope>NUCLEOTIDE SEQUENCE</scope>
    <source>
        <strain evidence="13">NIES-4236</strain>
    </source>
</reference>
<gene>
    <name evidence="13" type="ORF">MiSe_63180</name>
</gene>
<keyword evidence="5 13" id="KW-0418">Kinase</keyword>
<dbReference type="GO" id="GO:0000155">
    <property type="term" value="F:phosphorelay sensor kinase activity"/>
    <property type="evidence" value="ECO:0007669"/>
    <property type="project" value="InterPro"/>
</dbReference>
<dbReference type="EC" id="2.7.13.3" evidence="2"/>
<dbReference type="FunFam" id="3.30.565.10:FF:000006">
    <property type="entry name" value="Sensor histidine kinase WalK"/>
    <property type="match status" value="1"/>
</dbReference>
<dbReference type="EMBL" id="BLAY01000124">
    <property type="protein sequence ID" value="GET41506.1"/>
    <property type="molecule type" value="Genomic_DNA"/>
</dbReference>
<dbReference type="SMART" id="SM00388">
    <property type="entry name" value="HisKA"/>
    <property type="match status" value="2"/>
</dbReference>
<feature type="transmembrane region" description="Helical" evidence="10">
    <location>
        <begin position="58"/>
        <end position="82"/>
    </location>
</feature>
<name>A0AAV3XJ22_9CYAN</name>
<dbReference type="Proteomes" id="UP001050975">
    <property type="component" value="Unassembled WGS sequence"/>
</dbReference>
<evidence type="ECO:0000259" key="11">
    <source>
        <dbReference type="PROSITE" id="PS50109"/>
    </source>
</evidence>
<dbReference type="CDD" id="cd00082">
    <property type="entry name" value="HisKA"/>
    <property type="match status" value="2"/>
</dbReference>
<keyword evidence="10" id="KW-1133">Transmembrane helix</keyword>
<evidence type="ECO:0000256" key="5">
    <source>
        <dbReference type="ARBA" id="ARBA00022777"/>
    </source>
</evidence>
<dbReference type="PANTHER" id="PTHR43547:SF2">
    <property type="entry name" value="HYBRID SIGNAL TRANSDUCTION HISTIDINE KINASE C"/>
    <property type="match status" value="1"/>
</dbReference>
<organism evidence="13 14">
    <name type="scientific">Microseira wollei NIES-4236</name>
    <dbReference type="NCBI Taxonomy" id="2530354"/>
    <lineage>
        <taxon>Bacteria</taxon>
        <taxon>Bacillati</taxon>
        <taxon>Cyanobacteriota</taxon>
        <taxon>Cyanophyceae</taxon>
        <taxon>Oscillatoriophycideae</taxon>
        <taxon>Aerosakkonematales</taxon>
        <taxon>Aerosakkonemataceae</taxon>
        <taxon>Microseira</taxon>
    </lineage>
</organism>
<evidence type="ECO:0000256" key="7">
    <source>
        <dbReference type="PROSITE-ProRule" id="PRU00169"/>
    </source>
</evidence>
<dbReference type="FunFam" id="3.30.565.10:FF:000030">
    <property type="entry name" value="Ethylene receptor 1"/>
    <property type="match status" value="1"/>
</dbReference>
<evidence type="ECO:0000256" key="6">
    <source>
        <dbReference type="ARBA" id="ARBA00023012"/>
    </source>
</evidence>
<dbReference type="Pfam" id="PF00072">
    <property type="entry name" value="Response_reg"/>
    <property type="match status" value="1"/>
</dbReference>
<evidence type="ECO:0000313" key="14">
    <source>
        <dbReference type="Proteomes" id="UP001050975"/>
    </source>
</evidence>
<feature type="domain" description="Histidine kinase" evidence="11">
    <location>
        <begin position="194"/>
        <end position="438"/>
    </location>
</feature>